<sequence>MAEDSKTPVPIDWQELRKKSISPGGFGKERESIWPKLLHVKDSDSQPLADTETSESHRDEHQIRLDTDRSFVLTSAAPEKSRESLQEDLHRLLVSVFRKRPKLHYFQGYHDIVTVLFLTLPSNGQLRCVEKLSLHRVRDSMGSTLEPVVGLLKFMKSLFRVVDPEFSAILEENTPLPYFALSNLLTLFSHDMPTLPLIQHVFDYLLCRPPIMVVYLAIAVTLSRKARNLTDQEESHTPVVEQTEPSDVQLGIKAEETANDISIASADDATIVASDASDASTSEAIEAEATLIEDAGDVKDVKSDDQPHLDEPQPVTEKETETAPSEHSNTPQEPSKSPSQSQELPAQATKLHKPAIPLSTLLQQSDTLYEQYPPNHPSLKLKLSDIMGPQSVVFTWSENESDLPSDDSAERMVDYPQLVVYPVDDSLDDENKEGDDDSDTAEYSHSEKRKRRNKLRKRRRPFGKGVLDLRDRRTMVAGAVLVLGVAMAVYGVKYGPVGDVRGSPHGLSREWKKIGGWVYWSSRGNR</sequence>
<keyword evidence="5" id="KW-1185">Reference proteome</keyword>
<dbReference type="GO" id="GO:0006888">
    <property type="term" value="P:endoplasmic reticulum to Golgi vesicle-mediated transport"/>
    <property type="evidence" value="ECO:0007669"/>
    <property type="project" value="TreeGrafter"/>
</dbReference>
<protein>
    <submittedName>
        <fullName evidence="4">GTPase-activating protein gyp8</fullName>
    </submittedName>
</protein>
<dbReference type="Gene3D" id="1.10.8.1310">
    <property type="match status" value="1"/>
</dbReference>
<dbReference type="PANTHER" id="PTHR20913:SF7">
    <property type="entry name" value="RE60063P"/>
    <property type="match status" value="1"/>
</dbReference>
<dbReference type="AlphaFoldDB" id="A0AAW0D7W6"/>
<dbReference type="EMBL" id="JAYKXP010000020">
    <property type="protein sequence ID" value="KAK7047337.1"/>
    <property type="molecule type" value="Genomic_DNA"/>
</dbReference>
<dbReference type="InterPro" id="IPR045913">
    <property type="entry name" value="TBC20/Gyp8-like"/>
</dbReference>
<organism evidence="4 5">
    <name type="scientific">Paramarasmius palmivorus</name>
    <dbReference type="NCBI Taxonomy" id="297713"/>
    <lineage>
        <taxon>Eukaryota</taxon>
        <taxon>Fungi</taxon>
        <taxon>Dikarya</taxon>
        <taxon>Basidiomycota</taxon>
        <taxon>Agaricomycotina</taxon>
        <taxon>Agaricomycetes</taxon>
        <taxon>Agaricomycetidae</taxon>
        <taxon>Agaricales</taxon>
        <taxon>Marasmiineae</taxon>
        <taxon>Marasmiaceae</taxon>
        <taxon>Paramarasmius</taxon>
    </lineage>
</organism>
<dbReference type="SUPFAM" id="SSF47923">
    <property type="entry name" value="Ypt/Rab-GAP domain of gyp1p"/>
    <property type="match status" value="1"/>
</dbReference>
<feature type="region of interest" description="Disordered" evidence="2">
    <location>
        <begin position="422"/>
        <end position="457"/>
    </location>
</feature>
<dbReference type="InterPro" id="IPR035969">
    <property type="entry name" value="Rab-GAP_TBC_sf"/>
</dbReference>
<evidence type="ECO:0000313" key="5">
    <source>
        <dbReference type="Proteomes" id="UP001383192"/>
    </source>
</evidence>
<evidence type="ECO:0000259" key="3">
    <source>
        <dbReference type="PROSITE" id="PS50086"/>
    </source>
</evidence>
<accession>A0AAW0D7W6</accession>
<evidence type="ECO:0000256" key="2">
    <source>
        <dbReference type="SAM" id="MobiDB-lite"/>
    </source>
</evidence>
<reference evidence="4 5" key="1">
    <citation type="submission" date="2024-01" db="EMBL/GenBank/DDBJ databases">
        <title>A draft genome for a cacao thread blight-causing isolate of Paramarasmius palmivorus.</title>
        <authorList>
            <person name="Baruah I.K."/>
            <person name="Bukari Y."/>
            <person name="Amoako-Attah I."/>
            <person name="Meinhardt L.W."/>
            <person name="Bailey B.A."/>
            <person name="Cohen S.P."/>
        </authorList>
    </citation>
    <scope>NUCLEOTIDE SEQUENCE [LARGE SCALE GENOMIC DNA]</scope>
    <source>
        <strain evidence="4 5">GH-12</strain>
    </source>
</reference>
<dbReference type="Proteomes" id="UP001383192">
    <property type="component" value="Unassembled WGS sequence"/>
</dbReference>
<comment type="caution">
    <text evidence="4">The sequence shown here is derived from an EMBL/GenBank/DDBJ whole genome shotgun (WGS) entry which is preliminary data.</text>
</comment>
<proteinExistence type="predicted"/>
<feature type="compositionally biased region" description="Low complexity" evidence="2">
    <location>
        <begin position="331"/>
        <end position="345"/>
    </location>
</feature>
<evidence type="ECO:0000256" key="1">
    <source>
        <dbReference type="ARBA" id="ARBA00022468"/>
    </source>
</evidence>
<dbReference type="GO" id="GO:0005789">
    <property type="term" value="C:endoplasmic reticulum membrane"/>
    <property type="evidence" value="ECO:0007669"/>
    <property type="project" value="TreeGrafter"/>
</dbReference>
<dbReference type="InterPro" id="IPR000195">
    <property type="entry name" value="Rab-GAP-TBC_dom"/>
</dbReference>
<evidence type="ECO:0000313" key="4">
    <source>
        <dbReference type="EMBL" id="KAK7047337.1"/>
    </source>
</evidence>
<feature type="region of interest" description="Disordered" evidence="2">
    <location>
        <begin position="39"/>
        <end position="61"/>
    </location>
</feature>
<keyword evidence="1" id="KW-0343">GTPase activation</keyword>
<gene>
    <name evidence="4" type="primary">GYP8</name>
    <name evidence="4" type="ORF">VNI00_006568</name>
</gene>
<dbReference type="SMART" id="SM00164">
    <property type="entry name" value="TBC"/>
    <property type="match status" value="1"/>
</dbReference>
<feature type="region of interest" description="Disordered" evidence="2">
    <location>
        <begin position="291"/>
        <end position="356"/>
    </location>
</feature>
<feature type="compositionally biased region" description="Basic and acidic residues" evidence="2">
    <location>
        <begin position="296"/>
        <end position="321"/>
    </location>
</feature>
<name>A0AAW0D7W6_9AGAR</name>
<feature type="compositionally biased region" description="Acidic residues" evidence="2">
    <location>
        <begin position="425"/>
        <end position="440"/>
    </location>
</feature>
<feature type="compositionally biased region" description="Basic residues" evidence="2">
    <location>
        <begin position="447"/>
        <end position="457"/>
    </location>
</feature>
<dbReference type="PROSITE" id="PS50086">
    <property type="entry name" value="TBC_RABGAP"/>
    <property type="match status" value="1"/>
</dbReference>
<dbReference type="Pfam" id="PF00566">
    <property type="entry name" value="RabGAP-TBC"/>
    <property type="match status" value="1"/>
</dbReference>
<dbReference type="GO" id="GO:0005096">
    <property type="term" value="F:GTPase activator activity"/>
    <property type="evidence" value="ECO:0007669"/>
    <property type="project" value="UniProtKB-KW"/>
</dbReference>
<dbReference type="Gene3D" id="1.10.472.80">
    <property type="entry name" value="Ypt/Rab-GAP domain of gyp1p, domain 3"/>
    <property type="match status" value="1"/>
</dbReference>
<feature type="domain" description="Rab-GAP TBC" evidence="3">
    <location>
        <begin position="24"/>
        <end position="209"/>
    </location>
</feature>
<dbReference type="PANTHER" id="PTHR20913">
    <property type="entry name" value="TBC1 DOMAIN FAMILY MEMBER 20/GTPASE"/>
    <property type="match status" value="1"/>
</dbReference>